<gene>
    <name evidence="1" type="ORF">FHR38_000680</name>
</gene>
<dbReference type="RefSeq" id="WP_184532660.1">
    <property type="nucleotide sequence ID" value="NZ_JACHJW010000001.1"/>
</dbReference>
<keyword evidence="2" id="KW-1185">Reference proteome</keyword>
<reference evidence="1 2" key="1">
    <citation type="submission" date="2020-08" db="EMBL/GenBank/DDBJ databases">
        <title>Sequencing the genomes of 1000 actinobacteria strains.</title>
        <authorList>
            <person name="Klenk H.-P."/>
        </authorList>
    </citation>
    <scope>NUCLEOTIDE SEQUENCE [LARGE SCALE GENOMIC DNA]</scope>
    <source>
        <strain evidence="1 2">DSM 45886</strain>
    </source>
</reference>
<organism evidence="1 2">
    <name type="scientific">Micromonospora polyrhachis</name>
    <dbReference type="NCBI Taxonomy" id="1282883"/>
    <lineage>
        <taxon>Bacteria</taxon>
        <taxon>Bacillati</taxon>
        <taxon>Actinomycetota</taxon>
        <taxon>Actinomycetes</taxon>
        <taxon>Micromonosporales</taxon>
        <taxon>Micromonosporaceae</taxon>
        <taxon>Micromonospora</taxon>
    </lineage>
</organism>
<name>A0A7W7SLF3_9ACTN</name>
<evidence type="ECO:0000313" key="1">
    <source>
        <dbReference type="EMBL" id="MBB4956947.1"/>
    </source>
</evidence>
<proteinExistence type="predicted"/>
<accession>A0A7W7SLF3</accession>
<sequence length="129" mass="14502">MPDEMVTANAERIRLLGIKYQTWSEEFDELVLQAEAAEIRPGHVEPGAELLKKRYGARVGTDLVKLLGDVQKSFYDIGLELIRVSKVYATTEDLSHEDVDRLNRMIKAISKTYPDYSPLTADPPTPPAL</sequence>
<dbReference type="AlphaFoldDB" id="A0A7W7SLF3"/>
<dbReference type="EMBL" id="JACHJW010000001">
    <property type="protein sequence ID" value="MBB4956947.1"/>
    <property type="molecule type" value="Genomic_DNA"/>
</dbReference>
<protein>
    <submittedName>
        <fullName evidence="1">Uncharacterized protein</fullName>
    </submittedName>
</protein>
<evidence type="ECO:0000313" key="2">
    <source>
        <dbReference type="Proteomes" id="UP000578819"/>
    </source>
</evidence>
<dbReference type="Proteomes" id="UP000578819">
    <property type="component" value="Unassembled WGS sequence"/>
</dbReference>
<comment type="caution">
    <text evidence="1">The sequence shown here is derived from an EMBL/GenBank/DDBJ whole genome shotgun (WGS) entry which is preliminary data.</text>
</comment>